<evidence type="ECO:0000256" key="15">
    <source>
        <dbReference type="PIRSR" id="PIRSR602401-1"/>
    </source>
</evidence>
<keyword evidence="17" id="KW-0812">Transmembrane</keyword>
<name>A0A1E1WI40_PECGO</name>
<dbReference type="InterPro" id="IPR050476">
    <property type="entry name" value="Insect_CytP450_Detox"/>
</dbReference>
<dbReference type="PRINTS" id="PR00385">
    <property type="entry name" value="P450"/>
</dbReference>
<evidence type="ECO:0000256" key="3">
    <source>
        <dbReference type="ARBA" id="ARBA00004406"/>
    </source>
</evidence>
<dbReference type="FunFam" id="1.10.630.10:FF:000042">
    <property type="entry name" value="Cytochrome P450"/>
    <property type="match status" value="1"/>
</dbReference>
<evidence type="ECO:0000256" key="9">
    <source>
        <dbReference type="ARBA" id="ARBA00022848"/>
    </source>
</evidence>
<keyword evidence="10 16" id="KW-0560">Oxidoreductase</keyword>
<accession>A0A1E1WI40</accession>
<reference evidence="18" key="2">
    <citation type="journal article" date="2018" name="J. Mol. Evol.">
        <title>Evolution of the Biosynthetic Pathway for Cyanogenic Glucosides in Lepidoptera.</title>
        <authorList>
            <person name="Zagrobelny M."/>
            <person name="Jensen M.K."/>
            <person name="Vogel H."/>
            <person name="Feyereisen R."/>
            <person name="Bak S."/>
        </authorList>
    </citation>
    <scope>NUCLEOTIDE SEQUENCE</scope>
</reference>
<keyword evidence="7 15" id="KW-0479">Metal-binding</keyword>
<dbReference type="GO" id="GO:0020037">
    <property type="term" value="F:heme binding"/>
    <property type="evidence" value="ECO:0007669"/>
    <property type="project" value="InterPro"/>
</dbReference>
<dbReference type="GO" id="GO:0016712">
    <property type="term" value="F:oxidoreductase activity, acting on paired donors, with incorporation or reduction of molecular oxygen, reduced flavin or flavoprotein as one donor, and incorporation of one atom of oxygen"/>
    <property type="evidence" value="ECO:0007669"/>
    <property type="project" value="UniProtKB-EC"/>
</dbReference>
<organism evidence="19">
    <name type="scientific">Pectinophora gossypiella</name>
    <name type="common">Cotton pink bollworm</name>
    <name type="synonym">Depressaria gossypiella</name>
    <dbReference type="NCBI Taxonomy" id="13191"/>
    <lineage>
        <taxon>Eukaryota</taxon>
        <taxon>Metazoa</taxon>
        <taxon>Ecdysozoa</taxon>
        <taxon>Arthropoda</taxon>
        <taxon>Hexapoda</taxon>
        <taxon>Insecta</taxon>
        <taxon>Pterygota</taxon>
        <taxon>Neoptera</taxon>
        <taxon>Endopterygota</taxon>
        <taxon>Lepidoptera</taxon>
        <taxon>Glossata</taxon>
        <taxon>Ditrysia</taxon>
        <taxon>Gelechioidea</taxon>
        <taxon>Gelechiidae</taxon>
        <taxon>Apatetrinae</taxon>
        <taxon>Pectinophora</taxon>
    </lineage>
</organism>
<evidence type="ECO:0000256" key="4">
    <source>
        <dbReference type="ARBA" id="ARBA00010617"/>
    </source>
</evidence>
<keyword evidence="13 17" id="KW-0472">Membrane</keyword>
<dbReference type="AlphaFoldDB" id="A0A1E1WI40"/>
<dbReference type="InterPro" id="IPR017972">
    <property type="entry name" value="Cyt_P450_CS"/>
</dbReference>
<evidence type="ECO:0000256" key="6">
    <source>
        <dbReference type="ARBA" id="ARBA00022617"/>
    </source>
</evidence>
<evidence type="ECO:0000256" key="17">
    <source>
        <dbReference type="SAM" id="Phobius"/>
    </source>
</evidence>
<evidence type="ECO:0000256" key="1">
    <source>
        <dbReference type="ARBA" id="ARBA00001971"/>
    </source>
</evidence>
<keyword evidence="6 15" id="KW-0349">Heme</keyword>
<evidence type="ECO:0000256" key="13">
    <source>
        <dbReference type="ARBA" id="ARBA00023136"/>
    </source>
</evidence>
<feature type="binding site" description="axial binding residue" evidence="15">
    <location>
        <position position="447"/>
    </location>
    <ligand>
        <name>heme</name>
        <dbReference type="ChEBI" id="CHEBI:30413"/>
    </ligand>
    <ligandPart>
        <name>Fe</name>
        <dbReference type="ChEBI" id="CHEBI:18248"/>
    </ligandPart>
</feature>
<keyword evidence="9" id="KW-0492">Microsome</keyword>
<dbReference type="PANTHER" id="PTHR24292:SF104">
    <property type="entry name" value="CYTOCHROME P450 308A1-RELATED"/>
    <property type="match status" value="1"/>
</dbReference>
<dbReference type="Gene3D" id="1.10.630.10">
    <property type="entry name" value="Cytochrome P450"/>
    <property type="match status" value="1"/>
</dbReference>
<comment type="similarity">
    <text evidence="4 16">Belongs to the cytochrome P450 family.</text>
</comment>
<dbReference type="SUPFAM" id="SSF48264">
    <property type="entry name" value="Cytochrome P450"/>
    <property type="match status" value="1"/>
</dbReference>
<keyword evidence="11 15" id="KW-0408">Iron</keyword>
<dbReference type="GO" id="GO:0005506">
    <property type="term" value="F:iron ion binding"/>
    <property type="evidence" value="ECO:0007669"/>
    <property type="project" value="InterPro"/>
</dbReference>
<evidence type="ECO:0000256" key="10">
    <source>
        <dbReference type="ARBA" id="ARBA00023002"/>
    </source>
</evidence>
<sequence>MFGFNITWILASAISIILIFVCRNVSKIYDYWLIRGVPYAKPVWGFGNLSFIMRKSAWEFFDDLRRKHPLDYVGIYLGWQPALVVQSPELARRILVKDFKNFQDRYLYSNSSDPLGSLNLFTVKNPIWSEMRHHVAPSFTTAKLRTITELMNLNATELVQKIQRDYIDKKQPVNLKELFTMYTSDTVGYTVFGLRVSVLSGSDSPLWVITSHIVRWTFWRGLEFTMIFFMPVIAKIFKFKFFSGPATEYVKQLFWNVVKERENSKTTEHKDLVQLLLKMKETMKLPAEAGSQLADDLMLAQAAVFILGSVETSSGTLSSCLHELAHHPEEQEKLYKEVSDALTRSGKEVLEYDDLMELEYLSACLYETMRKHPAVPYLDRICAKAYDLEGVRIEEGVPVLVNVVALHHDPRYHPNPELWDPSRPTAASENDNLGYTFLPFGEGPRFCIGKRYGMMQMRAALAQLIHKYRVEPGPVPYIVQPDPYSVLLAPKNGGCVKFVRRHKAN</sequence>
<comment type="subcellular location">
    <subcellularLocation>
        <location evidence="3">Endoplasmic reticulum membrane</location>
        <topology evidence="3">Peripheral membrane protein</topology>
    </subcellularLocation>
    <subcellularLocation>
        <location evidence="2">Microsome membrane</location>
        <topology evidence="2">Peripheral membrane protein</topology>
    </subcellularLocation>
</comment>
<dbReference type="InterPro" id="IPR001128">
    <property type="entry name" value="Cyt_P450"/>
</dbReference>
<evidence type="ECO:0000256" key="16">
    <source>
        <dbReference type="RuleBase" id="RU000461"/>
    </source>
</evidence>
<comment type="cofactor">
    <cofactor evidence="1 15">
        <name>heme</name>
        <dbReference type="ChEBI" id="CHEBI:30413"/>
    </cofactor>
</comment>
<gene>
    <name evidence="18" type="primary">CYP332A34</name>
    <name evidence="19" type="ORF">g.1548</name>
</gene>
<feature type="transmembrane region" description="Helical" evidence="17">
    <location>
        <begin position="218"/>
        <end position="237"/>
    </location>
</feature>
<evidence type="ECO:0000256" key="12">
    <source>
        <dbReference type="ARBA" id="ARBA00023033"/>
    </source>
</evidence>
<evidence type="ECO:0000256" key="7">
    <source>
        <dbReference type="ARBA" id="ARBA00022723"/>
    </source>
</evidence>
<dbReference type="InterPro" id="IPR002401">
    <property type="entry name" value="Cyt_P450_E_grp-I"/>
</dbReference>
<keyword evidence="12 16" id="KW-0503">Monooxygenase</keyword>
<dbReference type="EMBL" id="BK010509">
    <property type="protein sequence ID" value="DAB41792.1"/>
    <property type="molecule type" value="mRNA"/>
</dbReference>
<evidence type="ECO:0000256" key="11">
    <source>
        <dbReference type="ARBA" id="ARBA00023004"/>
    </source>
</evidence>
<dbReference type="OrthoDB" id="2789670at2759"/>
<dbReference type="GO" id="GO:0005789">
    <property type="term" value="C:endoplasmic reticulum membrane"/>
    <property type="evidence" value="ECO:0007669"/>
    <property type="project" value="UniProtKB-SubCell"/>
</dbReference>
<keyword evidence="17" id="KW-1133">Transmembrane helix</keyword>
<evidence type="ECO:0000256" key="8">
    <source>
        <dbReference type="ARBA" id="ARBA00022824"/>
    </source>
</evidence>
<comment type="catalytic activity">
    <reaction evidence="14">
        <text>an organic molecule + reduced [NADPH--hemoprotein reductase] + O2 = an alcohol + oxidized [NADPH--hemoprotein reductase] + H2O + H(+)</text>
        <dbReference type="Rhea" id="RHEA:17149"/>
        <dbReference type="Rhea" id="RHEA-COMP:11964"/>
        <dbReference type="Rhea" id="RHEA-COMP:11965"/>
        <dbReference type="ChEBI" id="CHEBI:15377"/>
        <dbReference type="ChEBI" id="CHEBI:15378"/>
        <dbReference type="ChEBI" id="CHEBI:15379"/>
        <dbReference type="ChEBI" id="CHEBI:30879"/>
        <dbReference type="ChEBI" id="CHEBI:57618"/>
        <dbReference type="ChEBI" id="CHEBI:58210"/>
        <dbReference type="ChEBI" id="CHEBI:142491"/>
        <dbReference type="EC" id="1.14.14.1"/>
    </reaction>
</comment>
<dbReference type="PRINTS" id="PR00463">
    <property type="entry name" value="EP450I"/>
</dbReference>
<protein>
    <recommendedName>
        <fullName evidence="5">unspecific monooxygenase</fullName>
        <ecNumber evidence="5">1.14.14.1</ecNumber>
    </recommendedName>
</protein>
<dbReference type="InterPro" id="IPR036396">
    <property type="entry name" value="Cyt_P450_sf"/>
</dbReference>
<keyword evidence="8" id="KW-0256">Endoplasmic reticulum</keyword>
<evidence type="ECO:0000313" key="19">
    <source>
        <dbReference type="EMBL" id="JAT86577.1"/>
    </source>
</evidence>
<evidence type="ECO:0000256" key="14">
    <source>
        <dbReference type="ARBA" id="ARBA00047827"/>
    </source>
</evidence>
<dbReference type="Pfam" id="PF00067">
    <property type="entry name" value="p450"/>
    <property type="match status" value="1"/>
</dbReference>
<dbReference type="EMBL" id="GDQN01004477">
    <property type="protein sequence ID" value="JAT86577.1"/>
    <property type="molecule type" value="Transcribed_RNA"/>
</dbReference>
<dbReference type="PANTHER" id="PTHR24292">
    <property type="entry name" value="CYTOCHROME P450"/>
    <property type="match status" value="1"/>
</dbReference>
<dbReference type="PROSITE" id="PS00086">
    <property type="entry name" value="CYTOCHROME_P450"/>
    <property type="match status" value="1"/>
</dbReference>
<proteinExistence type="evidence at transcript level"/>
<dbReference type="EC" id="1.14.14.1" evidence="5"/>
<evidence type="ECO:0000256" key="2">
    <source>
        <dbReference type="ARBA" id="ARBA00004174"/>
    </source>
</evidence>
<evidence type="ECO:0000313" key="18">
    <source>
        <dbReference type="EMBL" id="DAB41792.1"/>
    </source>
</evidence>
<evidence type="ECO:0000256" key="5">
    <source>
        <dbReference type="ARBA" id="ARBA00012109"/>
    </source>
</evidence>
<reference evidence="19" key="1">
    <citation type="submission" date="2015-09" db="EMBL/GenBank/DDBJ databases">
        <title>De novo assembly of Pectinophora gossypiella (Pink Bollworm) gut transcriptome.</title>
        <authorList>
            <person name="Tassone E.E."/>
        </authorList>
    </citation>
    <scope>NUCLEOTIDE SEQUENCE</scope>
</reference>
<feature type="transmembrane region" description="Helical" evidence="17">
    <location>
        <begin position="6"/>
        <end position="25"/>
    </location>
</feature>
<dbReference type="CDD" id="cd11056">
    <property type="entry name" value="CYP6-like"/>
    <property type="match status" value="1"/>
</dbReference>